<dbReference type="PANTHER" id="PTHR11426">
    <property type="entry name" value="HISTONE H3"/>
    <property type="match status" value="1"/>
</dbReference>
<dbReference type="InterPro" id="IPR007125">
    <property type="entry name" value="H2A/H2B/H3"/>
</dbReference>
<dbReference type="AlphaFoldDB" id="A0A3Q3GL26"/>
<evidence type="ECO:0000256" key="1">
    <source>
        <dbReference type="ARBA" id="ARBA00004123"/>
    </source>
</evidence>
<dbReference type="FunFam" id="1.10.20.10:FF:000085">
    <property type="entry name" value="Histone H3.2"/>
    <property type="match status" value="1"/>
</dbReference>
<dbReference type="GO" id="GO:0005634">
    <property type="term" value="C:nucleus"/>
    <property type="evidence" value="ECO:0007669"/>
    <property type="project" value="UniProtKB-SubCell"/>
</dbReference>
<dbReference type="SUPFAM" id="SSF47113">
    <property type="entry name" value="Histone-fold"/>
    <property type="match status" value="1"/>
</dbReference>
<reference evidence="10" key="2">
    <citation type="submission" date="2025-09" db="UniProtKB">
        <authorList>
            <consortium name="Ensembl"/>
        </authorList>
    </citation>
    <scope>IDENTIFICATION</scope>
</reference>
<evidence type="ECO:0000256" key="7">
    <source>
        <dbReference type="ARBA" id="ARBA00023269"/>
    </source>
</evidence>
<dbReference type="GO" id="GO:0030527">
    <property type="term" value="F:structural constituent of chromatin"/>
    <property type="evidence" value="ECO:0007669"/>
    <property type="project" value="InterPro"/>
</dbReference>
<dbReference type="PROSITE" id="PS00322">
    <property type="entry name" value="HISTONE_H3_1"/>
    <property type="match status" value="1"/>
</dbReference>
<feature type="domain" description="Core Histone H2A/H2B/H3" evidence="9">
    <location>
        <begin position="32"/>
        <end position="96"/>
    </location>
</feature>
<evidence type="ECO:0000256" key="4">
    <source>
        <dbReference type="ARBA" id="ARBA00022454"/>
    </source>
</evidence>
<dbReference type="Proteomes" id="UP000264800">
    <property type="component" value="Unplaced"/>
</dbReference>
<keyword evidence="11" id="KW-1185">Reference proteome</keyword>
<comment type="subcellular location">
    <subcellularLocation>
        <location evidence="2">Chromosome</location>
    </subcellularLocation>
    <subcellularLocation>
        <location evidence="1">Nucleus</location>
    </subcellularLocation>
</comment>
<dbReference type="Pfam" id="PF00125">
    <property type="entry name" value="Histone"/>
    <property type="match status" value="1"/>
</dbReference>
<evidence type="ECO:0000256" key="5">
    <source>
        <dbReference type="ARBA" id="ARBA00023125"/>
    </source>
</evidence>
<reference evidence="10" key="1">
    <citation type="submission" date="2025-08" db="UniProtKB">
        <authorList>
            <consortium name="Ensembl"/>
        </authorList>
    </citation>
    <scope>IDENTIFICATION</scope>
</reference>
<evidence type="ECO:0000259" key="9">
    <source>
        <dbReference type="Pfam" id="PF00125"/>
    </source>
</evidence>
<dbReference type="PRINTS" id="PR00622">
    <property type="entry name" value="HISTONEH3"/>
</dbReference>
<evidence type="ECO:0000313" key="10">
    <source>
        <dbReference type="Ensembl" id="ENSKMAP00000024262.1"/>
    </source>
</evidence>
<organism evidence="10 11">
    <name type="scientific">Kryptolebias marmoratus</name>
    <name type="common">Mangrove killifish</name>
    <name type="synonym">Rivulus marmoratus</name>
    <dbReference type="NCBI Taxonomy" id="37003"/>
    <lineage>
        <taxon>Eukaryota</taxon>
        <taxon>Metazoa</taxon>
        <taxon>Chordata</taxon>
        <taxon>Craniata</taxon>
        <taxon>Vertebrata</taxon>
        <taxon>Euteleostomi</taxon>
        <taxon>Actinopterygii</taxon>
        <taxon>Neopterygii</taxon>
        <taxon>Teleostei</taxon>
        <taxon>Neoteleostei</taxon>
        <taxon>Acanthomorphata</taxon>
        <taxon>Ovalentaria</taxon>
        <taxon>Atherinomorphae</taxon>
        <taxon>Cyprinodontiformes</taxon>
        <taxon>Rivulidae</taxon>
        <taxon>Kryptolebias</taxon>
    </lineage>
</organism>
<protein>
    <recommendedName>
        <fullName evidence="9">Core Histone H2A/H2B/H3 domain-containing protein</fullName>
    </recommendedName>
</protein>
<dbReference type="Gene3D" id="1.10.20.10">
    <property type="entry name" value="Histone, subunit A"/>
    <property type="match status" value="1"/>
</dbReference>
<proteinExistence type="inferred from homology"/>
<keyword evidence="5" id="KW-0238">DNA-binding</keyword>
<dbReference type="InterPro" id="IPR009072">
    <property type="entry name" value="Histone-fold"/>
</dbReference>
<keyword evidence="7" id="KW-0544">Nucleosome core</keyword>
<keyword evidence="6" id="KW-0539">Nucleus</keyword>
<dbReference type="GO" id="GO:0003677">
    <property type="term" value="F:DNA binding"/>
    <property type="evidence" value="ECO:0007669"/>
    <property type="project" value="UniProtKB-KW"/>
</dbReference>
<feature type="region of interest" description="Disordered" evidence="8">
    <location>
        <begin position="1"/>
        <end position="28"/>
    </location>
</feature>
<dbReference type="InterPro" id="IPR000164">
    <property type="entry name" value="Histone_H3/CENP-A"/>
</dbReference>
<dbReference type="STRING" id="37003.ENSKMAP00000024262"/>
<sequence>MGKAPRKQLTTKAACRNTPATGGVKKSHRYRPGTMAFREIHYYQKSIELLIWKLPSQRLVWKITQDFKTDLCFQRSAIMAPQEASKAHLMELFEDTRTEDISGQTATRDPSCLQ</sequence>
<keyword evidence="4" id="KW-0158">Chromosome</keyword>
<name>A0A3Q3GL26_KRYMA</name>
<dbReference type="SMART" id="SM00428">
    <property type="entry name" value="H3"/>
    <property type="match status" value="1"/>
</dbReference>
<evidence type="ECO:0000256" key="2">
    <source>
        <dbReference type="ARBA" id="ARBA00004286"/>
    </source>
</evidence>
<evidence type="ECO:0000256" key="8">
    <source>
        <dbReference type="SAM" id="MobiDB-lite"/>
    </source>
</evidence>
<evidence type="ECO:0000256" key="6">
    <source>
        <dbReference type="ARBA" id="ARBA00023242"/>
    </source>
</evidence>
<dbReference type="Ensembl" id="ENSKMAT00000024568.1">
    <property type="protein sequence ID" value="ENSKMAP00000024262.1"/>
    <property type="gene ID" value="ENSKMAG00000018000.1"/>
</dbReference>
<evidence type="ECO:0000313" key="11">
    <source>
        <dbReference type="Proteomes" id="UP000264800"/>
    </source>
</evidence>
<evidence type="ECO:0000256" key="3">
    <source>
        <dbReference type="ARBA" id="ARBA00010343"/>
    </source>
</evidence>
<dbReference type="GeneTree" id="ENSGT01150000286903"/>
<comment type="similarity">
    <text evidence="3">Belongs to the histone H3 family.</text>
</comment>
<accession>A0A3Q3GL26</accession>
<dbReference type="GO" id="GO:0000786">
    <property type="term" value="C:nucleosome"/>
    <property type="evidence" value="ECO:0007669"/>
    <property type="project" value="UniProtKB-KW"/>
</dbReference>
<dbReference type="GO" id="GO:0046982">
    <property type="term" value="F:protein heterodimerization activity"/>
    <property type="evidence" value="ECO:0007669"/>
    <property type="project" value="InterPro"/>
</dbReference>